<sequence length="871" mass="101154">KKQINDLNAENGKQLNQINSLKDENYKQAKQMDDLKEEKKEQKKQVDSLKDENNKQMGQLKNLEKENEKHISEMNVLRKEITQHLNQIDNFKDENNKQNNAFKEKIEQHLNRINKKDGKEQNEQVNRLKQEKDKQMERVKCLEKNNKKQKKQVGCLKEKNNKQMEQVKCLKEENDKQMEQVKCLQKENEKQTTENSILKRENEQQMEQINKLTDEKQKLQTQVDDTANRNEQLTSENAKQRDELYKHQDQIQQLESNVQMQKVQLDNTKAKLVPVVEYGLSGIEPIQVSKIESLHQLIFFDIIKSSQPNINLIAGKQKSNYLKAFVGIDFGTDGTAFAYGFSGGKVYIGQKWPGQLLAELKNKTNILLDKDGRFVAFGQEAADKYTSNTDRSLEFYENFTMALYGQTPNFFIFYFIINDTIIITITDKTFAEVDKKCGNEEKERDLELYLTAANGKKRRILDVLVQAFKFMQEHIMEILKDTILVEKIEDVQWVVSVPAIWSNTAKNRMKEATILAGLINGSIPDHLMIASEPGVIHFNNTGSPLQKKKNRVRKEGTADITCHQILDEIHVLQIYPPSGGPWGSTYIDEAFWKMLCEIFGNEIMQELKRKHPTKFIQLMKHFRQVKHGYYSELEEAPMVKLHELVDFMDEHDIDMDTMSKKVQAYKLENKSGVFEFDKDIGVLYLGHEGWKFLMDKIMDPLIHHVHKLLMEPQLRGCQTLLCTGEFSTLPYVIQRLRDVLVRDHKIITTITKPEYPILAVVEGATLFGMAPSIIVEYILEHTYGLKCARDWIESDGEEGKIWNKENGKYIFEDEFEIFARKNTEINVHNPPIVKCFQPLNRDAKKITIEIHCSDKKIPNNVLAPPFCASQL</sequence>
<dbReference type="SUPFAM" id="SSF53067">
    <property type="entry name" value="Actin-like ATPase domain"/>
    <property type="match status" value="1"/>
</dbReference>
<dbReference type="OrthoDB" id="2963168at2759"/>
<evidence type="ECO:0000313" key="3">
    <source>
        <dbReference type="Proteomes" id="UP000023152"/>
    </source>
</evidence>
<feature type="compositionally biased region" description="Polar residues" evidence="1">
    <location>
        <begin position="220"/>
        <end position="237"/>
    </location>
</feature>
<dbReference type="EMBL" id="ASPP01024734">
    <property type="protein sequence ID" value="ETO08745.1"/>
    <property type="molecule type" value="Genomic_DNA"/>
</dbReference>
<keyword evidence="3" id="KW-1185">Reference proteome</keyword>
<reference evidence="2 3" key="1">
    <citation type="journal article" date="2013" name="Curr. Biol.">
        <title>The Genome of the Foraminiferan Reticulomyxa filosa.</title>
        <authorList>
            <person name="Glockner G."/>
            <person name="Hulsmann N."/>
            <person name="Schleicher M."/>
            <person name="Noegel A.A."/>
            <person name="Eichinger L."/>
            <person name="Gallinger C."/>
            <person name="Pawlowski J."/>
            <person name="Sierra R."/>
            <person name="Euteneuer U."/>
            <person name="Pillet L."/>
            <person name="Moustafa A."/>
            <person name="Platzer M."/>
            <person name="Groth M."/>
            <person name="Szafranski K."/>
            <person name="Schliwa M."/>
        </authorList>
    </citation>
    <scope>NUCLEOTIDE SEQUENCE [LARGE SCALE GENOMIC DNA]</scope>
</reference>
<evidence type="ECO:0000256" key="1">
    <source>
        <dbReference type="SAM" id="MobiDB-lite"/>
    </source>
</evidence>
<feature type="region of interest" description="Disordered" evidence="1">
    <location>
        <begin position="220"/>
        <end position="243"/>
    </location>
</feature>
<feature type="compositionally biased region" description="Polar residues" evidence="1">
    <location>
        <begin position="1"/>
        <end position="20"/>
    </location>
</feature>
<dbReference type="Proteomes" id="UP000023152">
    <property type="component" value="Unassembled WGS sequence"/>
</dbReference>
<dbReference type="Gene3D" id="3.30.420.40">
    <property type="match status" value="1"/>
</dbReference>
<protein>
    <submittedName>
        <fullName evidence="2">Uncharacterized protein</fullName>
    </submittedName>
</protein>
<dbReference type="PANTHER" id="PTHR14187:SF5">
    <property type="entry name" value="HEAT SHOCK 70 KDA PROTEIN 12A"/>
    <property type="match status" value="1"/>
</dbReference>
<gene>
    <name evidence="2" type="ORF">RFI_28642</name>
</gene>
<dbReference type="AlphaFoldDB" id="X6M6U3"/>
<comment type="caution">
    <text evidence="2">The sequence shown here is derived from an EMBL/GenBank/DDBJ whole genome shotgun (WGS) entry which is preliminary data.</text>
</comment>
<evidence type="ECO:0000313" key="2">
    <source>
        <dbReference type="EMBL" id="ETO08745.1"/>
    </source>
</evidence>
<organism evidence="2 3">
    <name type="scientific">Reticulomyxa filosa</name>
    <dbReference type="NCBI Taxonomy" id="46433"/>
    <lineage>
        <taxon>Eukaryota</taxon>
        <taxon>Sar</taxon>
        <taxon>Rhizaria</taxon>
        <taxon>Retaria</taxon>
        <taxon>Foraminifera</taxon>
        <taxon>Monothalamids</taxon>
        <taxon>Reticulomyxidae</taxon>
        <taxon>Reticulomyxa</taxon>
    </lineage>
</organism>
<dbReference type="InterPro" id="IPR043129">
    <property type="entry name" value="ATPase_NBD"/>
</dbReference>
<feature type="compositionally biased region" description="Basic and acidic residues" evidence="1">
    <location>
        <begin position="21"/>
        <end position="54"/>
    </location>
</feature>
<feature type="region of interest" description="Disordered" evidence="1">
    <location>
        <begin position="1"/>
        <end position="67"/>
    </location>
</feature>
<name>X6M6U3_RETFI</name>
<proteinExistence type="predicted"/>
<dbReference type="PANTHER" id="PTHR14187">
    <property type="entry name" value="ALPHA KINASE/ELONGATION FACTOR 2 KINASE"/>
    <property type="match status" value="1"/>
</dbReference>
<feature type="non-terminal residue" evidence="2">
    <location>
        <position position="1"/>
    </location>
</feature>
<accession>X6M6U3</accession>
<dbReference type="CDD" id="cd10229">
    <property type="entry name" value="ASKHA_NBD_HSP70_HSPA12"/>
    <property type="match status" value="1"/>
</dbReference>